<dbReference type="EMBL" id="AWQX01000065">
    <property type="protein sequence ID" value="EST34951.1"/>
    <property type="molecule type" value="Genomic_DNA"/>
</dbReference>
<keyword evidence="1" id="KW-0732">Signal</keyword>
<reference evidence="3 4" key="1">
    <citation type="journal article" date="2014" name="Genome Announc.">
        <title>Draft Genome Sequence of Streptomyces roseochromogenes subsp. oscitans DS 12.976, Producer of the Aminocoumarin Antibiotic Clorobiocin.</title>
        <authorList>
            <person name="Ruckert C."/>
            <person name="Kalinowski J."/>
            <person name="Heide L."/>
            <person name="Apel A.K."/>
        </authorList>
    </citation>
    <scope>NUCLEOTIDE SEQUENCE [LARGE SCALE GENOMIC DNA]</scope>
    <source>
        <strain evidence="3 4">DS 12.976</strain>
    </source>
</reference>
<dbReference type="HOGENOM" id="CLU_020027_2_3_11"/>
<comment type="caution">
    <text evidence="3">The sequence shown here is derived from an EMBL/GenBank/DDBJ whole genome shotgun (WGS) entry which is preliminary data.</text>
</comment>
<evidence type="ECO:0000313" key="4">
    <source>
        <dbReference type="Proteomes" id="UP000017984"/>
    </source>
</evidence>
<accession>V6KU55</accession>
<organism evidence="3 4">
    <name type="scientific">Streptomyces roseochromogenus subsp. oscitans DS 12.976</name>
    <dbReference type="NCBI Taxonomy" id="1352936"/>
    <lineage>
        <taxon>Bacteria</taxon>
        <taxon>Bacillati</taxon>
        <taxon>Actinomycetota</taxon>
        <taxon>Actinomycetes</taxon>
        <taxon>Kitasatosporales</taxon>
        <taxon>Streptomycetaceae</taxon>
        <taxon>Streptomyces</taxon>
    </lineage>
</organism>
<sequence length="420" mass="45258">MAIPLLKPMVRGRTGIRRRTGLAAAATAVVLAAAPVAAAPVASAQTRPLVAPQAPPLAPHRCGTHDALRRSVHHLVTHDRIAGAAVLVDDAVGDVRCARWSVTDGVADLRTGRPMNTTDRLRIGSVTKTFTATVVLQLAAERRLSLDTPVERYLPGLIRGSGYDGRRITVRQILRHTSGLPDYLDAPAWEHPERLRYRHFEPREIVAQALRLPHPKQSWHYATTNYVIAGLIVQAVTGHSPETEITRRIIAPLGLHDTYWPGDDPRLQGPHSHSYFTADDGRRTDGTSWNMTFGGTGGALVSTPADLNRFATALFGGRLLPAAQLAQMRRTVAADPDRLWPGARYGLGLISSPLSCGGTWWGHAGTVPGGHRALVAVGPGGRSVAVALNEIPATLRAELDFLDVVDKALCERGTSERTPL</sequence>
<dbReference type="InterPro" id="IPR006311">
    <property type="entry name" value="TAT_signal"/>
</dbReference>
<dbReference type="InterPro" id="IPR012338">
    <property type="entry name" value="Beta-lactam/transpept-like"/>
</dbReference>
<evidence type="ECO:0000256" key="1">
    <source>
        <dbReference type="SAM" id="SignalP"/>
    </source>
</evidence>
<dbReference type="AlphaFoldDB" id="V6KU55"/>
<dbReference type="PANTHER" id="PTHR46825:SF7">
    <property type="entry name" value="D-ALANYL-D-ALANINE CARBOXYPEPTIDASE"/>
    <property type="match status" value="1"/>
</dbReference>
<gene>
    <name evidence="3" type="ORF">M878_08150</name>
</gene>
<dbReference type="PANTHER" id="PTHR46825">
    <property type="entry name" value="D-ALANYL-D-ALANINE-CARBOXYPEPTIDASE/ENDOPEPTIDASE AMPH"/>
    <property type="match status" value="1"/>
</dbReference>
<proteinExistence type="predicted"/>
<dbReference type="RefSeq" id="WP_023545618.1">
    <property type="nucleotide sequence ID" value="NZ_CM002285.1"/>
</dbReference>
<dbReference type="PROSITE" id="PS51318">
    <property type="entry name" value="TAT"/>
    <property type="match status" value="1"/>
</dbReference>
<protein>
    <recommendedName>
        <fullName evidence="2">Beta-lactamase-related domain-containing protein</fullName>
    </recommendedName>
</protein>
<dbReference type="Gene3D" id="3.40.710.10">
    <property type="entry name" value="DD-peptidase/beta-lactamase superfamily"/>
    <property type="match status" value="1"/>
</dbReference>
<dbReference type="STRING" id="1352936.M878_08150"/>
<keyword evidence="4" id="KW-1185">Reference proteome</keyword>
<feature type="domain" description="Beta-lactamase-related" evidence="2">
    <location>
        <begin position="69"/>
        <end position="388"/>
    </location>
</feature>
<dbReference type="InterPro" id="IPR001466">
    <property type="entry name" value="Beta-lactam-related"/>
</dbReference>
<dbReference type="SUPFAM" id="SSF56601">
    <property type="entry name" value="beta-lactamase/transpeptidase-like"/>
    <property type="match status" value="1"/>
</dbReference>
<dbReference type="Pfam" id="PF00144">
    <property type="entry name" value="Beta-lactamase"/>
    <property type="match status" value="1"/>
</dbReference>
<feature type="chain" id="PRO_5039024722" description="Beta-lactamase-related domain-containing protein" evidence="1">
    <location>
        <begin position="39"/>
        <end position="420"/>
    </location>
</feature>
<dbReference type="PATRIC" id="fig|1352936.5.peg.1735"/>
<evidence type="ECO:0000259" key="2">
    <source>
        <dbReference type="Pfam" id="PF00144"/>
    </source>
</evidence>
<dbReference type="InterPro" id="IPR050491">
    <property type="entry name" value="AmpC-like"/>
</dbReference>
<evidence type="ECO:0000313" key="3">
    <source>
        <dbReference type="EMBL" id="EST34951.1"/>
    </source>
</evidence>
<name>V6KU55_STRRC</name>
<dbReference type="Proteomes" id="UP000017984">
    <property type="component" value="Chromosome"/>
</dbReference>
<feature type="signal peptide" evidence="1">
    <location>
        <begin position="1"/>
        <end position="38"/>
    </location>
</feature>